<evidence type="ECO:0000313" key="3">
    <source>
        <dbReference type="Proteomes" id="UP001172708"/>
    </source>
</evidence>
<dbReference type="RefSeq" id="WP_301143483.1">
    <property type="nucleotide sequence ID" value="NZ_JAUHQA010000001.1"/>
</dbReference>
<reference evidence="2" key="1">
    <citation type="submission" date="2023-06" db="EMBL/GenBank/DDBJ databases">
        <title>Egi l300058.</title>
        <authorList>
            <person name="Gao L."/>
            <person name="Fang B.-Z."/>
            <person name="Li W.-J."/>
        </authorList>
    </citation>
    <scope>NUCLEOTIDE SEQUENCE</scope>
    <source>
        <strain evidence="2">EGI L300058</strain>
    </source>
</reference>
<name>A0ABT8GKE6_9MICO</name>
<organism evidence="2 3">
    <name type="scientific">Demequina muriae</name>
    <dbReference type="NCBI Taxonomy" id="3051664"/>
    <lineage>
        <taxon>Bacteria</taxon>
        <taxon>Bacillati</taxon>
        <taxon>Actinomycetota</taxon>
        <taxon>Actinomycetes</taxon>
        <taxon>Micrococcales</taxon>
        <taxon>Demequinaceae</taxon>
        <taxon>Demequina</taxon>
    </lineage>
</organism>
<proteinExistence type="predicted"/>
<dbReference type="InterPro" id="IPR050248">
    <property type="entry name" value="Polysacc_deacetylase_ArnD"/>
</dbReference>
<evidence type="ECO:0000313" key="2">
    <source>
        <dbReference type="EMBL" id="MDN4481746.1"/>
    </source>
</evidence>
<keyword evidence="3" id="KW-1185">Reference proteome</keyword>
<feature type="domain" description="NodB homology" evidence="1">
    <location>
        <begin position="47"/>
        <end position="238"/>
    </location>
</feature>
<dbReference type="PANTHER" id="PTHR10587:SF137">
    <property type="entry name" value="4-DEOXY-4-FORMAMIDO-L-ARABINOSE-PHOSPHOUNDECAPRENOL DEFORMYLASE ARND-RELATED"/>
    <property type="match status" value="1"/>
</dbReference>
<protein>
    <submittedName>
        <fullName evidence="2">Polysaccharide deacetylase family protein</fullName>
    </submittedName>
</protein>
<dbReference type="InterPro" id="IPR011330">
    <property type="entry name" value="Glyco_hydro/deAcase_b/a-brl"/>
</dbReference>
<evidence type="ECO:0000259" key="1">
    <source>
        <dbReference type="PROSITE" id="PS51677"/>
    </source>
</evidence>
<dbReference type="CDD" id="cd10959">
    <property type="entry name" value="CE4_NodB_like_3"/>
    <property type="match status" value="1"/>
</dbReference>
<dbReference type="PANTHER" id="PTHR10587">
    <property type="entry name" value="GLYCOSYL TRANSFERASE-RELATED"/>
    <property type="match status" value="1"/>
</dbReference>
<comment type="caution">
    <text evidence="2">The sequence shown here is derived from an EMBL/GenBank/DDBJ whole genome shotgun (WGS) entry which is preliminary data.</text>
</comment>
<dbReference type="SUPFAM" id="SSF88713">
    <property type="entry name" value="Glycoside hydrolase/deacetylase"/>
    <property type="match status" value="1"/>
</dbReference>
<sequence length="267" mass="29058">MIVRRRDIESDPRPHGGEFASARWVPFDVPEALAGALGVFCVDTTDPVVGLTYDDGPHPDHTPGILDVLASHEARATFFVLARQARAHPDLMRRIADEGHEVALHGDDHRSILTMSTRDSVAMIRACVREVEDISGATVTLYRPPYGAHTPRQALAIRRLGLEVVLWTGDGLDWLDDEESAIAERALRSTFRGGILLLHDDRGDPETIAADEVAPAFDRAQVTELILEGLSRRGLAATSVSALLAGRVAVRSLAKDRAMQTRAGARP</sequence>
<dbReference type="Pfam" id="PF01522">
    <property type="entry name" value="Polysacc_deac_1"/>
    <property type="match status" value="1"/>
</dbReference>
<dbReference type="EMBL" id="JAUHQA010000001">
    <property type="protein sequence ID" value="MDN4481746.1"/>
    <property type="molecule type" value="Genomic_DNA"/>
</dbReference>
<dbReference type="Gene3D" id="3.20.20.370">
    <property type="entry name" value="Glycoside hydrolase/deacetylase"/>
    <property type="match status" value="1"/>
</dbReference>
<dbReference type="Proteomes" id="UP001172708">
    <property type="component" value="Unassembled WGS sequence"/>
</dbReference>
<dbReference type="InterPro" id="IPR002509">
    <property type="entry name" value="NODB_dom"/>
</dbReference>
<gene>
    <name evidence="2" type="ORF">QQX02_12520</name>
</gene>
<dbReference type="PROSITE" id="PS51677">
    <property type="entry name" value="NODB"/>
    <property type="match status" value="1"/>
</dbReference>
<accession>A0ABT8GKE6</accession>